<dbReference type="GO" id="GO:0032259">
    <property type="term" value="P:methylation"/>
    <property type="evidence" value="ECO:0007669"/>
    <property type="project" value="UniProtKB-KW"/>
</dbReference>
<proteinExistence type="predicted"/>
<dbReference type="GO" id="GO:0008168">
    <property type="term" value="F:methyltransferase activity"/>
    <property type="evidence" value="ECO:0007669"/>
    <property type="project" value="UniProtKB-KW"/>
</dbReference>
<protein>
    <submittedName>
        <fullName evidence="2">Methylcobalamin:coenzyme M methyltransferase</fullName>
    </submittedName>
</protein>
<dbReference type="Gene3D" id="3.20.20.210">
    <property type="match status" value="1"/>
</dbReference>
<dbReference type="PANTHER" id="PTHR47099:SF1">
    <property type="entry name" value="METHYLCOBAMIDE:COM METHYLTRANSFERASE MTBA"/>
    <property type="match status" value="1"/>
</dbReference>
<keyword evidence="3" id="KW-1185">Reference proteome</keyword>
<evidence type="ECO:0000313" key="3">
    <source>
        <dbReference type="Proteomes" id="UP000188181"/>
    </source>
</evidence>
<organism evidence="2 3">
    <name type="scientific">Limihaloglobus sulfuriphilus</name>
    <dbReference type="NCBI Taxonomy" id="1851148"/>
    <lineage>
        <taxon>Bacteria</taxon>
        <taxon>Pseudomonadati</taxon>
        <taxon>Planctomycetota</taxon>
        <taxon>Phycisphaerae</taxon>
        <taxon>Sedimentisphaerales</taxon>
        <taxon>Sedimentisphaeraceae</taxon>
        <taxon>Limihaloglobus</taxon>
    </lineage>
</organism>
<dbReference type="PANTHER" id="PTHR47099">
    <property type="entry name" value="METHYLCOBAMIDE:COM METHYLTRANSFERASE MTBA"/>
    <property type="match status" value="1"/>
</dbReference>
<feature type="domain" description="Uroporphyrinogen decarboxylase (URO-D)" evidence="1">
    <location>
        <begin position="193"/>
        <end position="383"/>
    </location>
</feature>
<accession>A0A1Q2MIH3</accession>
<dbReference type="InterPro" id="IPR000257">
    <property type="entry name" value="Uroporphyrinogen_deCOase"/>
</dbReference>
<reference evidence="3" key="1">
    <citation type="submission" date="2017-02" db="EMBL/GenBank/DDBJ databases">
        <title>Comparative genomics and description of representatives of a novel lineage of planctomycetes thriving in anoxic sediments.</title>
        <authorList>
            <person name="Spring S."/>
            <person name="Bunk B."/>
            <person name="Sproer C."/>
        </authorList>
    </citation>
    <scope>NUCLEOTIDE SEQUENCE [LARGE SCALE GENOMIC DNA]</scope>
    <source>
        <strain evidence="3">SM-Chi-D1</strain>
    </source>
</reference>
<name>A0A1Q2MIH3_9BACT</name>
<dbReference type="Pfam" id="PF01208">
    <property type="entry name" value="URO-D"/>
    <property type="match status" value="1"/>
</dbReference>
<dbReference type="EMBL" id="CP019646">
    <property type="protein sequence ID" value="AQQ72480.1"/>
    <property type="molecule type" value="Genomic_DNA"/>
</dbReference>
<evidence type="ECO:0000259" key="1">
    <source>
        <dbReference type="Pfam" id="PF01208"/>
    </source>
</evidence>
<dbReference type="Proteomes" id="UP000188181">
    <property type="component" value="Chromosome"/>
</dbReference>
<dbReference type="GO" id="GO:0006779">
    <property type="term" value="P:porphyrin-containing compound biosynthetic process"/>
    <property type="evidence" value="ECO:0007669"/>
    <property type="project" value="InterPro"/>
</dbReference>
<evidence type="ECO:0000313" key="2">
    <source>
        <dbReference type="EMBL" id="AQQ72480.1"/>
    </source>
</evidence>
<sequence>MASEMTARERLFACLEGKATDRVPVWLLFPYHPSHYYVDVRNYPDYKPIFDASKKYALMLNRRNLGIPSDARLLSVRKNSIPLFTPEVSYRSEVFEQDGAKILREHIVYRGRSIFEEQHMCESGSRIKKPINSDSDLEFFCSLPVETDERRIRRELETRLPEYQKEKQEFPKKYGSMMLDLGEPIIPLYAGANLEEYSLWSITQKELVKDFLDRNMQRLRIIYKWSLENDLADIYFLVGTELASPPLVSRETFRNWIVDYDKELIDMIHSYGKKVIQHYHGQIREVLSEFSYMGADAIHTIEAPPIGNCTLTQAYKELGDNVTLIGNIQYDDFRSFSKNQMAAAINSVLDECRGRRFILSPTAGPFLEPLPRQMIENYITFMETAWNYPRQQ</sequence>
<dbReference type="GO" id="GO:0004853">
    <property type="term" value="F:uroporphyrinogen decarboxylase activity"/>
    <property type="evidence" value="ECO:0007669"/>
    <property type="project" value="InterPro"/>
</dbReference>
<keyword evidence="2" id="KW-0808">Transferase</keyword>
<dbReference type="KEGG" id="pbas:SMSP2_02866"/>
<keyword evidence="2" id="KW-0489">Methyltransferase</keyword>
<dbReference type="InterPro" id="IPR038071">
    <property type="entry name" value="UROD/MetE-like_sf"/>
</dbReference>
<dbReference type="SUPFAM" id="SSF51726">
    <property type="entry name" value="UROD/MetE-like"/>
    <property type="match status" value="1"/>
</dbReference>
<dbReference type="AlphaFoldDB" id="A0A1Q2MIH3"/>
<gene>
    <name evidence="2" type="ORF">SMSP2_02866</name>
</gene>
<dbReference type="InterPro" id="IPR052024">
    <property type="entry name" value="Methanogen_methyltrans"/>
</dbReference>